<evidence type="ECO:0000256" key="6">
    <source>
        <dbReference type="ARBA" id="ARBA00023136"/>
    </source>
</evidence>
<dbReference type="SUPFAM" id="SSF90123">
    <property type="entry name" value="ABC transporter transmembrane region"/>
    <property type="match status" value="1"/>
</dbReference>
<keyword evidence="5 7" id="KW-1133">Transmembrane helix</keyword>
<name>A0A225B904_TALAT</name>
<dbReference type="PANTHER" id="PTHR24223:SF404">
    <property type="entry name" value="ABC MULTIDRUG TRANSPORTER (EUROFUNG)-RELATED"/>
    <property type="match status" value="1"/>
</dbReference>
<dbReference type="SMART" id="SM00382">
    <property type="entry name" value="AAA"/>
    <property type="match status" value="1"/>
</dbReference>
<evidence type="ECO:0000313" key="9">
    <source>
        <dbReference type="EMBL" id="OKL62437.1"/>
    </source>
</evidence>
<feature type="transmembrane region" description="Helical" evidence="7">
    <location>
        <begin position="517"/>
        <end position="538"/>
    </location>
</feature>
<proteinExistence type="predicted"/>
<dbReference type="EMBL" id="LFMY01000003">
    <property type="protein sequence ID" value="OKL62437.1"/>
    <property type="molecule type" value="Genomic_DNA"/>
</dbReference>
<evidence type="ECO:0000256" key="1">
    <source>
        <dbReference type="ARBA" id="ARBA00004141"/>
    </source>
</evidence>
<protein>
    <recommendedName>
        <fullName evidence="8">ABC transporter domain-containing protein</fullName>
    </recommendedName>
</protein>
<dbReference type="GO" id="GO:0042626">
    <property type="term" value="F:ATPase-coupled transmembrane transporter activity"/>
    <property type="evidence" value="ECO:0007669"/>
    <property type="project" value="TreeGrafter"/>
</dbReference>
<dbReference type="Pfam" id="PF00005">
    <property type="entry name" value="ABC_tran"/>
    <property type="match status" value="1"/>
</dbReference>
<evidence type="ECO:0000256" key="4">
    <source>
        <dbReference type="ARBA" id="ARBA00022840"/>
    </source>
</evidence>
<dbReference type="InterPro" id="IPR036640">
    <property type="entry name" value="ABC1_TM_sf"/>
</dbReference>
<sequence>MTRAGLVSMIYHQTSILKSGSIKDQEAITLQGTDVEQPFQFRPGRQMLSEAWVERVEKRISITSTILGDLKAIKMLGLEQVLTSLITGLRQIELNTSARFQKLIFAQVVISNVPLNFAPFATFVVYAIIAVVRKDETLLASRAFTALSLMSIFTGPLLVFLQSGPTLMQSLGCFTRIEVYCSKSPATSSGSLSTVTLPLPQPGDMELDPFSAPKKSNAALVSFKNADIAWSSDTDIVLHRLNLDIFESITMITGPVGSGKSTLLESVLGEANLRNGKVTTGPFLRCVAYCSQKPWIINNTIRSNIIGGSEFNPEWYKYTIWACALEEDLKTIPLGDMCKSESNGVSLSGGQKQRVALARAIYSKLPVLILDDAFSGLDLNTVALLSDRLFAKDGFLRRNGISVILVTHTQQLLPLADRVIALNEGVVISDGPFNEALAKSTGTSIKHSIKHSIEIDTHSTSSSTDDMKSEANSTEQLSTVVYRKSKSEEIGEQDVSRRDGTWRVYEYYIKTPGYKTAAFFVFAVLIAGFFSNFAILWLEWWSNANAKQPNGRLGFYLGVYAVIFALNLTGLAVACWLFFINIINKTALGMHSDLLKATLRSWSYNYKAFSLLEQFFPNLRCGLRDTGLIHVSNPISAAKKYPQMLLLPQSRESRHLPALPVFFLCPLDDSKISEICKRICSEDETWTDRPDGEVKPVVPVPWIHNQIPPLSAIFDIGGTIFIDEQSANEGTAIVAKSPSKVARVPLNRVNLVTQALQGRSRPFDKLVTEIISVEEQQGDITEAKKLESTEQSYTLPDHLPKDIKLDQSTLTLISLVHLSEDDITGIKTSIGTSTGLSGIVIYNWPESESPCSRADMYRLFSQLKPNIHPDCDETFVLFIDQNPAELECYHILRAHKWTRERNQSGEYEDFDTNVINIRALKDVQHAVNFWHMMWNPFENGGKGIRQSDSRVNSALFNIGSNSLYGGYSEMVANPDKLVITADIAIFVLAPMTETDLRIIRSYIMKDVEDEFCIYDVSKKLKSPNMEGLIGLFSTEEFVTNDQHLPSFFIAVDTQTLDIARSVMSQAHSTKVRRVDDSEALVVASNREISLGFMDDMDNVYAEVNLGYAYARQSPEDAFSTCVNLSVANMDFFECANIEHWVTWSCCDKWLENNPVIDEIEEFGPYIPWSLVYYPGEDDARRLQL</sequence>
<dbReference type="Gene3D" id="3.40.50.300">
    <property type="entry name" value="P-loop containing nucleotide triphosphate hydrolases"/>
    <property type="match status" value="1"/>
</dbReference>
<dbReference type="PROSITE" id="PS50893">
    <property type="entry name" value="ABC_TRANSPORTER_2"/>
    <property type="match status" value="1"/>
</dbReference>
<dbReference type="InterPro" id="IPR050173">
    <property type="entry name" value="ABC_transporter_C-like"/>
</dbReference>
<evidence type="ECO:0000313" key="10">
    <source>
        <dbReference type="Proteomes" id="UP000214365"/>
    </source>
</evidence>
<dbReference type="GeneID" id="31002426"/>
<reference evidence="9 10" key="1">
    <citation type="submission" date="2015-06" db="EMBL/GenBank/DDBJ databases">
        <title>Talaromyces atroroseus IBT 11181 draft genome.</title>
        <authorList>
            <person name="Rasmussen K.B."/>
            <person name="Rasmussen S."/>
            <person name="Petersen B."/>
            <person name="Sicheritz-Ponten T."/>
            <person name="Mortensen U.H."/>
            <person name="Thrane U."/>
        </authorList>
    </citation>
    <scope>NUCLEOTIDE SEQUENCE [LARGE SCALE GENOMIC DNA]</scope>
    <source>
        <strain evidence="9 10">IBT 11181</strain>
    </source>
</reference>
<feature type="domain" description="ABC transporter" evidence="8">
    <location>
        <begin position="223"/>
        <end position="449"/>
    </location>
</feature>
<keyword evidence="2 7" id="KW-0812">Transmembrane</keyword>
<dbReference type="InterPro" id="IPR003439">
    <property type="entry name" value="ABC_transporter-like_ATP-bd"/>
</dbReference>
<keyword evidence="6 7" id="KW-0472">Membrane</keyword>
<dbReference type="InterPro" id="IPR017871">
    <property type="entry name" value="ABC_transporter-like_CS"/>
</dbReference>
<feature type="transmembrane region" description="Helical" evidence="7">
    <location>
        <begin position="143"/>
        <end position="161"/>
    </location>
</feature>
<dbReference type="PANTHER" id="PTHR24223">
    <property type="entry name" value="ATP-BINDING CASSETTE SUB-FAMILY C"/>
    <property type="match status" value="1"/>
</dbReference>
<dbReference type="SUPFAM" id="SSF52540">
    <property type="entry name" value="P-loop containing nucleoside triphosphate hydrolases"/>
    <property type="match status" value="1"/>
</dbReference>
<dbReference type="Gene3D" id="1.20.1560.10">
    <property type="entry name" value="ABC transporter type 1, transmembrane domain"/>
    <property type="match status" value="2"/>
</dbReference>
<comment type="caution">
    <text evidence="9">The sequence shown here is derived from an EMBL/GenBank/DDBJ whole genome shotgun (WGS) entry which is preliminary data.</text>
</comment>
<dbReference type="RefSeq" id="XP_020122558.1">
    <property type="nucleotide sequence ID" value="XM_020264739.1"/>
</dbReference>
<dbReference type="GO" id="GO:0005524">
    <property type="term" value="F:ATP binding"/>
    <property type="evidence" value="ECO:0007669"/>
    <property type="project" value="UniProtKB-KW"/>
</dbReference>
<evidence type="ECO:0000256" key="3">
    <source>
        <dbReference type="ARBA" id="ARBA00022741"/>
    </source>
</evidence>
<feature type="transmembrane region" description="Helical" evidence="7">
    <location>
        <begin position="558"/>
        <end position="580"/>
    </location>
</feature>
<dbReference type="AlphaFoldDB" id="A0A225B904"/>
<feature type="transmembrane region" description="Helical" evidence="7">
    <location>
        <begin position="103"/>
        <end position="131"/>
    </location>
</feature>
<dbReference type="Proteomes" id="UP000214365">
    <property type="component" value="Unassembled WGS sequence"/>
</dbReference>
<keyword evidence="10" id="KW-1185">Reference proteome</keyword>
<dbReference type="GO" id="GO:0016020">
    <property type="term" value="C:membrane"/>
    <property type="evidence" value="ECO:0007669"/>
    <property type="project" value="UniProtKB-SubCell"/>
</dbReference>
<dbReference type="PROSITE" id="PS00211">
    <property type="entry name" value="ABC_TRANSPORTER_1"/>
    <property type="match status" value="1"/>
</dbReference>
<evidence type="ECO:0000256" key="5">
    <source>
        <dbReference type="ARBA" id="ARBA00022989"/>
    </source>
</evidence>
<organism evidence="9 10">
    <name type="scientific">Talaromyces atroroseus</name>
    <dbReference type="NCBI Taxonomy" id="1441469"/>
    <lineage>
        <taxon>Eukaryota</taxon>
        <taxon>Fungi</taxon>
        <taxon>Dikarya</taxon>
        <taxon>Ascomycota</taxon>
        <taxon>Pezizomycotina</taxon>
        <taxon>Eurotiomycetes</taxon>
        <taxon>Eurotiomycetidae</taxon>
        <taxon>Eurotiales</taxon>
        <taxon>Trichocomaceae</taxon>
        <taxon>Talaromyces</taxon>
        <taxon>Talaromyces sect. Trachyspermi</taxon>
    </lineage>
</organism>
<comment type="subcellular location">
    <subcellularLocation>
        <location evidence="1">Membrane</location>
        <topology evidence="1">Multi-pass membrane protein</topology>
    </subcellularLocation>
</comment>
<dbReference type="InterPro" id="IPR003593">
    <property type="entry name" value="AAA+_ATPase"/>
</dbReference>
<evidence type="ECO:0000259" key="8">
    <source>
        <dbReference type="PROSITE" id="PS50893"/>
    </source>
</evidence>
<keyword evidence="3" id="KW-0547">Nucleotide-binding</keyword>
<accession>A0A225B904</accession>
<dbReference type="STRING" id="1441469.A0A225B904"/>
<dbReference type="OrthoDB" id="4292696at2759"/>
<gene>
    <name evidence="9" type="ORF">UA08_02671</name>
</gene>
<keyword evidence="4" id="KW-0067">ATP-binding</keyword>
<dbReference type="GO" id="GO:0016887">
    <property type="term" value="F:ATP hydrolysis activity"/>
    <property type="evidence" value="ECO:0007669"/>
    <property type="project" value="InterPro"/>
</dbReference>
<evidence type="ECO:0000256" key="7">
    <source>
        <dbReference type="SAM" id="Phobius"/>
    </source>
</evidence>
<evidence type="ECO:0000256" key="2">
    <source>
        <dbReference type="ARBA" id="ARBA00022692"/>
    </source>
</evidence>
<dbReference type="InterPro" id="IPR027417">
    <property type="entry name" value="P-loop_NTPase"/>
</dbReference>